<gene>
    <name evidence="3" type="ORF">EDD18DRAFT_1109234</name>
</gene>
<dbReference type="EMBL" id="JAUEPU010000031">
    <property type="protein sequence ID" value="KAK0492144.1"/>
    <property type="molecule type" value="Genomic_DNA"/>
</dbReference>
<keyword evidence="2" id="KW-0812">Transmembrane</keyword>
<feature type="compositionally biased region" description="Low complexity" evidence="1">
    <location>
        <begin position="99"/>
        <end position="110"/>
    </location>
</feature>
<keyword evidence="2" id="KW-1133">Transmembrane helix</keyword>
<protein>
    <submittedName>
        <fullName evidence="3">Uncharacterized protein</fullName>
    </submittedName>
</protein>
<evidence type="ECO:0000256" key="2">
    <source>
        <dbReference type="SAM" id="Phobius"/>
    </source>
</evidence>
<keyword evidence="2" id="KW-0472">Membrane</keyword>
<evidence type="ECO:0000313" key="4">
    <source>
        <dbReference type="Proteomes" id="UP001175228"/>
    </source>
</evidence>
<sequence>MATGSNHDSVCKHVLFRRCSVVKSTLMRCKYLWGVLALYAIMLHASTCSYRASTFFYYRQSLYPQMQRLNCTELGKTRSTGRTKPSRGWSHEAEDDGQAPAAAPPSTAGAEKFLGTTRRANPKTKKGNDKYNYEEKYPEDASTERLY</sequence>
<proteinExistence type="predicted"/>
<evidence type="ECO:0000313" key="3">
    <source>
        <dbReference type="EMBL" id="KAK0492144.1"/>
    </source>
</evidence>
<dbReference type="Proteomes" id="UP001175228">
    <property type="component" value="Unassembled WGS sequence"/>
</dbReference>
<feature type="region of interest" description="Disordered" evidence="1">
    <location>
        <begin position="73"/>
        <end position="147"/>
    </location>
</feature>
<feature type="transmembrane region" description="Helical" evidence="2">
    <location>
        <begin position="31"/>
        <end position="58"/>
    </location>
</feature>
<dbReference type="AlphaFoldDB" id="A0AA39PXW9"/>
<evidence type="ECO:0000256" key="1">
    <source>
        <dbReference type="SAM" id="MobiDB-lite"/>
    </source>
</evidence>
<reference evidence="3" key="1">
    <citation type="submission" date="2023-06" db="EMBL/GenBank/DDBJ databases">
        <authorList>
            <consortium name="Lawrence Berkeley National Laboratory"/>
            <person name="Ahrendt S."/>
            <person name="Sahu N."/>
            <person name="Indic B."/>
            <person name="Wong-Bajracharya J."/>
            <person name="Merenyi Z."/>
            <person name="Ke H.-M."/>
            <person name="Monk M."/>
            <person name="Kocsube S."/>
            <person name="Drula E."/>
            <person name="Lipzen A."/>
            <person name="Balint B."/>
            <person name="Henrissat B."/>
            <person name="Andreopoulos B."/>
            <person name="Martin F.M."/>
            <person name="Harder C.B."/>
            <person name="Rigling D."/>
            <person name="Ford K.L."/>
            <person name="Foster G.D."/>
            <person name="Pangilinan J."/>
            <person name="Papanicolaou A."/>
            <person name="Barry K."/>
            <person name="LaButti K."/>
            <person name="Viragh M."/>
            <person name="Koriabine M."/>
            <person name="Yan M."/>
            <person name="Riley R."/>
            <person name="Champramary S."/>
            <person name="Plett K.L."/>
            <person name="Tsai I.J."/>
            <person name="Slot J."/>
            <person name="Sipos G."/>
            <person name="Plett J."/>
            <person name="Nagy L.G."/>
            <person name="Grigoriev I.V."/>
        </authorList>
    </citation>
    <scope>NUCLEOTIDE SEQUENCE</scope>
    <source>
        <strain evidence="3">HWK02</strain>
    </source>
</reference>
<keyword evidence="4" id="KW-1185">Reference proteome</keyword>
<name>A0AA39PXW9_9AGAR</name>
<comment type="caution">
    <text evidence="3">The sequence shown here is derived from an EMBL/GenBank/DDBJ whole genome shotgun (WGS) entry which is preliminary data.</text>
</comment>
<accession>A0AA39PXW9</accession>
<feature type="compositionally biased region" description="Basic and acidic residues" evidence="1">
    <location>
        <begin position="126"/>
        <end position="147"/>
    </location>
</feature>
<organism evidence="3 4">
    <name type="scientific">Armillaria luteobubalina</name>
    <dbReference type="NCBI Taxonomy" id="153913"/>
    <lineage>
        <taxon>Eukaryota</taxon>
        <taxon>Fungi</taxon>
        <taxon>Dikarya</taxon>
        <taxon>Basidiomycota</taxon>
        <taxon>Agaricomycotina</taxon>
        <taxon>Agaricomycetes</taxon>
        <taxon>Agaricomycetidae</taxon>
        <taxon>Agaricales</taxon>
        <taxon>Marasmiineae</taxon>
        <taxon>Physalacriaceae</taxon>
        <taxon>Armillaria</taxon>
    </lineage>
</organism>